<organism evidence="2 3">
    <name type="scientific">Iodobacter arcticus</name>
    <dbReference type="NCBI Taxonomy" id="590593"/>
    <lineage>
        <taxon>Bacteria</taxon>
        <taxon>Pseudomonadati</taxon>
        <taxon>Pseudomonadota</taxon>
        <taxon>Betaproteobacteria</taxon>
        <taxon>Neisseriales</taxon>
        <taxon>Chitinibacteraceae</taxon>
        <taxon>Iodobacter</taxon>
    </lineage>
</organism>
<dbReference type="SUPFAM" id="SSF51569">
    <property type="entry name" value="Aldolase"/>
    <property type="match status" value="1"/>
</dbReference>
<sequence length="66" mass="7601">MKILRFIQDGNLAVARIINLQLRPLILLLFSEPNPAVIKTAFAIHGFIHDELRLPMNPRHPIKNHN</sequence>
<name>A0ABW2QT74_9NEIS</name>
<comment type="caution">
    <text evidence="2">The sequence shown here is derived from an EMBL/GenBank/DDBJ whole genome shotgun (WGS) entry which is preliminary data.</text>
</comment>
<evidence type="ECO:0000313" key="2">
    <source>
        <dbReference type="EMBL" id="MFC7418551.1"/>
    </source>
</evidence>
<dbReference type="InterPro" id="IPR002220">
    <property type="entry name" value="DapA-like"/>
</dbReference>
<dbReference type="Pfam" id="PF00701">
    <property type="entry name" value="DHDPS"/>
    <property type="match status" value="1"/>
</dbReference>
<evidence type="ECO:0000313" key="3">
    <source>
        <dbReference type="Proteomes" id="UP001596473"/>
    </source>
</evidence>
<dbReference type="EMBL" id="JBHTBQ010000003">
    <property type="protein sequence ID" value="MFC7418551.1"/>
    <property type="molecule type" value="Genomic_DNA"/>
</dbReference>
<accession>A0ABW2QT74</accession>
<gene>
    <name evidence="2" type="ORF">ACFQNF_01480</name>
</gene>
<dbReference type="Gene3D" id="3.20.20.70">
    <property type="entry name" value="Aldolase class I"/>
    <property type="match status" value="1"/>
</dbReference>
<dbReference type="RefSeq" id="WP_380185638.1">
    <property type="nucleotide sequence ID" value="NZ_JBHTBQ010000003.1"/>
</dbReference>
<proteinExistence type="predicted"/>
<dbReference type="Proteomes" id="UP001596473">
    <property type="component" value="Unassembled WGS sequence"/>
</dbReference>
<protein>
    <submittedName>
        <fullName evidence="2">Dihydrodipicolinate synthase family protein</fullName>
    </submittedName>
</protein>
<reference evidence="3" key="1">
    <citation type="journal article" date="2019" name="Int. J. Syst. Evol. Microbiol.">
        <title>The Global Catalogue of Microorganisms (GCM) 10K type strain sequencing project: providing services to taxonomists for standard genome sequencing and annotation.</title>
        <authorList>
            <consortium name="The Broad Institute Genomics Platform"/>
            <consortium name="The Broad Institute Genome Sequencing Center for Infectious Disease"/>
            <person name="Wu L."/>
            <person name="Ma J."/>
        </authorList>
    </citation>
    <scope>NUCLEOTIDE SEQUENCE [LARGE SCALE GENOMIC DNA]</scope>
    <source>
        <strain evidence="3">CCUG 62945</strain>
    </source>
</reference>
<evidence type="ECO:0000256" key="1">
    <source>
        <dbReference type="ARBA" id="ARBA00023239"/>
    </source>
</evidence>
<keyword evidence="3" id="KW-1185">Reference proteome</keyword>
<dbReference type="InterPro" id="IPR013785">
    <property type="entry name" value="Aldolase_TIM"/>
</dbReference>
<keyword evidence="1" id="KW-0456">Lyase</keyword>